<sequence length="79" mass="9481">MKLRMRMIKMRVPIFRIRNERKGKHLCFPTLRLFIQIFFISPKMGQGWGRRRRGGGMGSKILIEFGEEFSRRGCFLFVK</sequence>
<name>A0A0K2V403_LEPSM</name>
<organism evidence="1">
    <name type="scientific">Lepeophtheirus salmonis</name>
    <name type="common">Salmon louse</name>
    <name type="synonym">Caligus salmonis</name>
    <dbReference type="NCBI Taxonomy" id="72036"/>
    <lineage>
        <taxon>Eukaryota</taxon>
        <taxon>Metazoa</taxon>
        <taxon>Ecdysozoa</taxon>
        <taxon>Arthropoda</taxon>
        <taxon>Crustacea</taxon>
        <taxon>Multicrustacea</taxon>
        <taxon>Hexanauplia</taxon>
        <taxon>Copepoda</taxon>
        <taxon>Siphonostomatoida</taxon>
        <taxon>Caligidae</taxon>
        <taxon>Lepeophtheirus</taxon>
    </lineage>
</organism>
<proteinExistence type="predicted"/>
<accession>A0A0K2V403</accession>
<protein>
    <submittedName>
        <fullName evidence="1">Uncharacterized protein</fullName>
    </submittedName>
</protein>
<dbReference type="EMBL" id="HACA01027679">
    <property type="protein sequence ID" value="CDW45040.1"/>
    <property type="molecule type" value="Transcribed_RNA"/>
</dbReference>
<evidence type="ECO:0000313" key="1">
    <source>
        <dbReference type="EMBL" id="CDW45040.1"/>
    </source>
</evidence>
<reference evidence="1" key="1">
    <citation type="submission" date="2014-05" db="EMBL/GenBank/DDBJ databases">
        <authorList>
            <person name="Chronopoulou M."/>
        </authorList>
    </citation>
    <scope>NUCLEOTIDE SEQUENCE</scope>
    <source>
        <tissue evidence="1">Whole organism</tissue>
    </source>
</reference>
<dbReference type="AlphaFoldDB" id="A0A0K2V403"/>